<gene>
    <name evidence="1" type="ORF">GGR06_000304</name>
</gene>
<evidence type="ECO:0000313" key="1">
    <source>
        <dbReference type="EMBL" id="MBB4042545.1"/>
    </source>
</evidence>
<dbReference type="PROSITE" id="PS51257">
    <property type="entry name" value="PROKAR_LIPOPROTEIN"/>
    <property type="match status" value="1"/>
</dbReference>
<dbReference type="AlphaFoldDB" id="A0A840D176"/>
<comment type="caution">
    <text evidence="1">The sequence shown here is derived from an EMBL/GenBank/DDBJ whole genome shotgun (WGS) entry which is preliminary data.</text>
</comment>
<evidence type="ECO:0008006" key="3">
    <source>
        <dbReference type="Google" id="ProtNLM"/>
    </source>
</evidence>
<dbReference type="Proteomes" id="UP000560658">
    <property type="component" value="Unassembled WGS sequence"/>
</dbReference>
<dbReference type="InterPro" id="IPR032299">
    <property type="entry name" value="DUF4843"/>
</dbReference>
<proteinExistence type="predicted"/>
<organism evidence="1 2">
    <name type="scientific">Bacteroides reticulotermitis</name>
    <dbReference type="NCBI Taxonomy" id="1133319"/>
    <lineage>
        <taxon>Bacteria</taxon>
        <taxon>Pseudomonadati</taxon>
        <taxon>Bacteroidota</taxon>
        <taxon>Bacteroidia</taxon>
        <taxon>Bacteroidales</taxon>
        <taxon>Bacteroidaceae</taxon>
        <taxon>Bacteroides</taxon>
    </lineage>
</organism>
<keyword evidence="2" id="KW-1185">Reference proteome</keyword>
<sequence>MRIITILCLWACLATSCTKEIEGSYTDDSRIYFEYLFQDPNYYGTRLIIRDSLIVSLGKLDKEIESYEVKIPLKLLGLPLTTERQYKVHVLEAGTVLKGKTTAQENIHYLPLKESYQFRKDEWTDTLKVTVLRSALNTSFTAKESKTLMLGLEETADLKLGMRDGWEIKMSINNFLEKPSWWREGGLGYYHPEKYRILLLFETEEFYASVDILNNAKRYIAAMKSYLEDHVVIDEETGKRVGFDSLIDL</sequence>
<reference evidence="1" key="1">
    <citation type="submission" date="2020-08" db="EMBL/GenBank/DDBJ databases">
        <title>Genomic Encyclopedia of Type Strains, Phase IV (KMG-IV): sequencing the most valuable type-strain genomes for metagenomic binning, comparative biology and taxonomic classification.</title>
        <authorList>
            <person name="Goeker M."/>
        </authorList>
    </citation>
    <scope>NUCLEOTIDE SEQUENCE [LARGE SCALE GENOMIC DNA]</scope>
    <source>
        <strain evidence="1">DSM 105720</strain>
    </source>
</reference>
<dbReference type="EMBL" id="JACIER010000001">
    <property type="protein sequence ID" value="MBB4042545.1"/>
    <property type="molecule type" value="Genomic_DNA"/>
</dbReference>
<protein>
    <recommendedName>
        <fullName evidence="3">DUF4843 domain-containing protein</fullName>
    </recommendedName>
</protein>
<dbReference type="RefSeq" id="WP_158332165.1">
    <property type="nucleotide sequence ID" value="NZ_JACIER010000001.1"/>
</dbReference>
<accession>A0A840D176</accession>
<evidence type="ECO:0000313" key="2">
    <source>
        <dbReference type="Proteomes" id="UP000560658"/>
    </source>
</evidence>
<dbReference type="Pfam" id="PF16132">
    <property type="entry name" value="DUF4843"/>
    <property type="match status" value="1"/>
</dbReference>
<name>A0A840D176_9BACE</name>